<dbReference type="VEuPathDB" id="FungiDB:MYCFIDRAFT_211390"/>
<dbReference type="GeneID" id="19337394"/>
<feature type="compositionally biased region" description="Pro residues" evidence="1">
    <location>
        <begin position="102"/>
        <end position="112"/>
    </location>
</feature>
<dbReference type="KEGG" id="pfj:MYCFIDRAFT_211390"/>
<dbReference type="RefSeq" id="XP_007926852.1">
    <property type="nucleotide sequence ID" value="XM_007928661.1"/>
</dbReference>
<name>M3B2U9_PSEFD</name>
<protein>
    <submittedName>
        <fullName evidence="2">Uncharacterized protein</fullName>
    </submittedName>
</protein>
<reference evidence="2 3" key="1">
    <citation type="journal article" date="2012" name="PLoS Pathog.">
        <title>Diverse lifestyles and strategies of plant pathogenesis encoded in the genomes of eighteen Dothideomycetes fungi.</title>
        <authorList>
            <person name="Ohm R.A."/>
            <person name="Feau N."/>
            <person name="Henrissat B."/>
            <person name="Schoch C.L."/>
            <person name="Horwitz B.A."/>
            <person name="Barry K.W."/>
            <person name="Condon B.J."/>
            <person name="Copeland A.C."/>
            <person name="Dhillon B."/>
            <person name="Glaser F."/>
            <person name="Hesse C.N."/>
            <person name="Kosti I."/>
            <person name="LaButti K."/>
            <person name="Lindquist E.A."/>
            <person name="Lucas S."/>
            <person name="Salamov A.A."/>
            <person name="Bradshaw R.E."/>
            <person name="Ciuffetti L."/>
            <person name="Hamelin R.C."/>
            <person name="Kema G.H.J."/>
            <person name="Lawrence C."/>
            <person name="Scott J.A."/>
            <person name="Spatafora J.W."/>
            <person name="Turgeon B.G."/>
            <person name="de Wit P.J.G.M."/>
            <person name="Zhong S."/>
            <person name="Goodwin S.B."/>
            <person name="Grigoriev I.V."/>
        </authorList>
    </citation>
    <scope>NUCLEOTIDE SEQUENCE [LARGE SCALE GENOMIC DNA]</scope>
    <source>
        <strain evidence="2 3">CIRAD86</strain>
    </source>
</reference>
<dbReference type="HOGENOM" id="CLU_1826116_0_0_1"/>
<keyword evidence="3" id="KW-1185">Reference proteome</keyword>
<accession>M3B2U9</accession>
<dbReference type="AlphaFoldDB" id="M3B2U9"/>
<sequence length="141" mass="15280">MNESTYSRKSLHVAEVMTRFSIPTPSQCTVSVRSLRIRWTKIMPHISPSHPLHQTKIYLFRNLTSHISNPPSLFLSPTIPSQPPCHLTVSPSLSPQTTLSISPPPPLIPFLPPLLSNAPSTPSPQPPPASSSGSTTKNGST</sequence>
<evidence type="ECO:0000256" key="1">
    <source>
        <dbReference type="SAM" id="MobiDB-lite"/>
    </source>
</evidence>
<dbReference type="EMBL" id="KB446558">
    <property type="protein sequence ID" value="EME83688.1"/>
    <property type="molecule type" value="Genomic_DNA"/>
</dbReference>
<gene>
    <name evidence="2" type="ORF">MYCFIDRAFT_211390</name>
</gene>
<proteinExistence type="predicted"/>
<evidence type="ECO:0000313" key="3">
    <source>
        <dbReference type="Proteomes" id="UP000016932"/>
    </source>
</evidence>
<dbReference type="Proteomes" id="UP000016932">
    <property type="component" value="Unassembled WGS sequence"/>
</dbReference>
<feature type="compositionally biased region" description="Low complexity" evidence="1">
    <location>
        <begin position="90"/>
        <end position="101"/>
    </location>
</feature>
<organism evidence="2 3">
    <name type="scientific">Pseudocercospora fijiensis (strain CIRAD86)</name>
    <name type="common">Black leaf streak disease fungus</name>
    <name type="synonym">Mycosphaerella fijiensis</name>
    <dbReference type="NCBI Taxonomy" id="383855"/>
    <lineage>
        <taxon>Eukaryota</taxon>
        <taxon>Fungi</taxon>
        <taxon>Dikarya</taxon>
        <taxon>Ascomycota</taxon>
        <taxon>Pezizomycotina</taxon>
        <taxon>Dothideomycetes</taxon>
        <taxon>Dothideomycetidae</taxon>
        <taxon>Mycosphaerellales</taxon>
        <taxon>Mycosphaerellaceae</taxon>
        <taxon>Pseudocercospora</taxon>
    </lineage>
</organism>
<evidence type="ECO:0000313" key="2">
    <source>
        <dbReference type="EMBL" id="EME83688.1"/>
    </source>
</evidence>
<feature type="region of interest" description="Disordered" evidence="1">
    <location>
        <begin position="85"/>
        <end position="141"/>
    </location>
</feature>
<feature type="compositionally biased region" description="Low complexity" evidence="1">
    <location>
        <begin position="130"/>
        <end position="141"/>
    </location>
</feature>